<dbReference type="InterPro" id="IPR023214">
    <property type="entry name" value="HAD_sf"/>
</dbReference>
<dbReference type="GO" id="GO:0004805">
    <property type="term" value="F:trehalose-phosphatase activity"/>
    <property type="evidence" value="ECO:0007669"/>
    <property type="project" value="UniProtKB-EC"/>
</dbReference>
<dbReference type="PANTHER" id="PTHR43768:SF3">
    <property type="entry name" value="TREHALOSE 6-PHOSPHATE PHOSPHATASE"/>
    <property type="match status" value="1"/>
</dbReference>
<comment type="caution">
    <text evidence="5">The sequence shown here is derived from an EMBL/GenBank/DDBJ whole genome shotgun (WGS) entry which is preliminary data.</text>
</comment>
<gene>
    <name evidence="5" type="ORF">S01H4_41570</name>
</gene>
<dbReference type="InterPro" id="IPR003337">
    <property type="entry name" value="Trehalose_PPase"/>
</dbReference>
<evidence type="ECO:0000256" key="4">
    <source>
        <dbReference type="ARBA" id="ARBA00022801"/>
    </source>
</evidence>
<dbReference type="InterPro" id="IPR044651">
    <property type="entry name" value="OTSB-like"/>
</dbReference>
<comment type="similarity">
    <text evidence="2">Belongs to the trehalose phosphatase family.</text>
</comment>
<dbReference type="AlphaFoldDB" id="X1BYX2"/>
<dbReference type="Pfam" id="PF02358">
    <property type="entry name" value="Trehalose_PPase"/>
    <property type="match status" value="1"/>
</dbReference>
<keyword evidence="4" id="KW-0378">Hydrolase</keyword>
<dbReference type="EMBL" id="BART01022744">
    <property type="protein sequence ID" value="GAH00197.1"/>
    <property type="molecule type" value="Genomic_DNA"/>
</dbReference>
<dbReference type="InterPro" id="IPR036412">
    <property type="entry name" value="HAD-like_sf"/>
</dbReference>
<dbReference type="Gene3D" id="3.40.50.1000">
    <property type="entry name" value="HAD superfamily/HAD-like"/>
    <property type="match status" value="1"/>
</dbReference>
<evidence type="ECO:0000256" key="3">
    <source>
        <dbReference type="ARBA" id="ARBA00013086"/>
    </source>
</evidence>
<protein>
    <recommendedName>
        <fullName evidence="3">trehalose-phosphatase</fullName>
        <ecNumber evidence="3">3.1.3.12</ecNumber>
    </recommendedName>
</protein>
<evidence type="ECO:0000313" key="5">
    <source>
        <dbReference type="EMBL" id="GAH00197.1"/>
    </source>
</evidence>
<dbReference type="NCBIfam" id="TIGR01484">
    <property type="entry name" value="HAD-SF-IIB"/>
    <property type="match status" value="1"/>
</dbReference>
<evidence type="ECO:0000256" key="1">
    <source>
        <dbReference type="ARBA" id="ARBA00005199"/>
    </source>
</evidence>
<name>X1BYX2_9ZZZZ</name>
<comment type="pathway">
    <text evidence="1">Glycan biosynthesis; trehalose biosynthesis.</text>
</comment>
<dbReference type="EC" id="3.1.3.12" evidence="3"/>
<reference evidence="5" key="1">
    <citation type="journal article" date="2014" name="Front. Microbiol.">
        <title>High frequency of phylogenetically diverse reductive dehalogenase-homologous genes in deep subseafloor sedimentary metagenomes.</title>
        <authorList>
            <person name="Kawai M."/>
            <person name="Futagami T."/>
            <person name="Toyoda A."/>
            <person name="Takaki Y."/>
            <person name="Nishi S."/>
            <person name="Hori S."/>
            <person name="Arai W."/>
            <person name="Tsubouchi T."/>
            <person name="Morono Y."/>
            <person name="Uchiyama I."/>
            <person name="Ito T."/>
            <person name="Fujiyama A."/>
            <person name="Inagaki F."/>
            <person name="Takami H."/>
        </authorList>
    </citation>
    <scope>NUCLEOTIDE SEQUENCE</scope>
    <source>
        <strain evidence="5">Expedition CK06-06</strain>
    </source>
</reference>
<accession>X1BYX2</accession>
<dbReference type="SUPFAM" id="SSF56784">
    <property type="entry name" value="HAD-like"/>
    <property type="match status" value="1"/>
</dbReference>
<dbReference type="NCBIfam" id="TIGR00685">
    <property type="entry name" value="T6PP"/>
    <property type="match status" value="1"/>
</dbReference>
<dbReference type="GO" id="GO:0005992">
    <property type="term" value="P:trehalose biosynthetic process"/>
    <property type="evidence" value="ECO:0007669"/>
    <property type="project" value="UniProtKB-UniPathway"/>
</dbReference>
<evidence type="ECO:0000256" key="2">
    <source>
        <dbReference type="ARBA" id="ARBA00008770"/>
    </source>
</evidence>
<dbReference type="UniPathway" id="UPA00299"/>
<proteinExistence type="inferred from homology"/>
<dbReference type="InterPro" id="IPR006379">
    <property type="entry name" value="HAD-SF_hydro_IIB"/>
</dbReference>
<dbReference type="PANTHER" id="PTHR43768">
    <property type="entry name" value="TREHALOSE 6-PHOSPHATE PHOSPHATASE"/>
    <property type="match status" value="1"/>
</dbReference>
<sequence>MSGRSLSQIKALVGIKGIIYAGNHGCEIEDGAKVLLHPGTTGMKPVLKKISRALKKRFAGSKQLIIEDKKLSFAFHYRLLKSAGKIRQVKEAFAGITAPYLEERKIEIMRGKKVLEVRPRAMINKGQALRWIVHRRRGGRPLVIYLGDDTTDEYAFSALGRRDISIRVGKKKKSKAEYFLRNVGEVKKFLKMLDSLDFS</sequence>
<organism evidence="5">
    <name type="scientific">marine sediment metagenome</name>
    <dbReference type="NCBI Taxonomy" id="412755"/>
    <lineage>
        <taxon>unclassified sequences</taxon>
        <taxon>metagenomes</taxon>
        <taxon>ecological metagenomes</taxon>
    </lineage>
</organism>